<dbReference type="SUPFAM" id="SSF47769">
    <property type="entry name" value="SAM/Pointed domain"/>
    <property type="match status" value="1"/>
</dbReference>
<dbReference type="SUPFAM" id="SSF50729">
    <property type="entry name" value="PH domain-like"/>
    <property type="match status" value="1"/>
</dbReference>
<dbReference type="CTD" id="36952"/>
<dbReference type="Gene3D" id="2.30.42.10">
    <property type="match status" value="1"/>
</dbReference>
<dbReference type="SMART" id="SM00233">
    <property type="entry name" value="PH"/>
    <property type="match status" value="1"/>
</dbReference>
<dbReference type="PANTHER" id="PTHR12844:SF42">
    <property type="entry name" value="CONNECTOR ENHANCER OF KSR PROTEIN CNK"/>
    <property type="match status" value="1"/>
</dbReference>
<dbReference type="GeneID" id="105365820"/>
<dbReference type="Gene3D" id="1.10.150.50">
    <property type="entry name" value="Transcription Factor, Ets-1"/>
    <property type="match status" value="1"/>
</dbReference>
<dbReference type="Gene3D" id="2.30.29.30">
    <property type="entry name" value="Pleckstrin-homology domain (PH domain)/Phosphotyrosine-binding domain (PTB)"/>
    <property type="match status" value="1"/>
</dbReference>
<dbReference type="PROSITE" id="PS50105">
    <property type="entry name" value="SAM_DOMAIN"/>
    <property type="match status" value="1"/>
</dbReference>
<feature type="domain" description="SAM" evidence="4">
    <location>
        <begin position="9"/>
        <end position="74"/>
    </location>
</feature>
<evidence type="ECO:0000259" key="4">
    <source>
        <dbReference type="PROSITE" id="PS50105"/>
    </source>
</evidence>
<dbReference type="PANTHER" id="PTHR12844">
    <property type="entry name" value="CONNECTOR ENCHANCER OF KINASE SUPPRESSOR OF RAS"/>
    <property type="match status" value="1"/>
</dbReference>
<dbReference type="InterPro" id="IPR017874">
    <property type="entry name" value="CRIC_domain"/>
</dbReference>
<evidence type="ECO:0000256" key="2">
    <source>
        <dbReference type="ARBA" id="ARBA00022553"/>
    </source>
</evidence>
<comment type="similarity">
    <text evidence="1">Belongs to the CNKSR family.</text>
</comment>
<dbReference type="SMART" id="SM00228">
    <property type="entry name" value="PDZ"/>
    <property type="match status" value="1"/>
</dbReference>
<feature type="domain" description="PH" evidence="3">
    <location>
        <begin position="1116"/>
        <end position="1212"/>
    </location>
</feature>
<evidence type="ECO:0000313" key="7">
    <source>
        <dbReference type="Proteomes" id="UP000695007"/>
    </source>
</evidence>
<dbReference type="PROSITE" id="PS51290">
    <property type="entry name" value="CRIC"/>
    <property type="match status" value="1"/>
</dbReference>
<evidence type="ECO:0000259" key="6">
    <source>
        <dbReference type="PROSITE" id="PS51290"/>
    </source>
</evidence>
<dbReference type="Pfam" id="PF00169">
    <property type="entry name" value="PH"/>
    <property type="match status" value="1"/>
</dbReference>
<dbReference type="InterPro" id="IPR001849">
    <property type="entry name" value="PH_domain"/>
</dbReference>
<dbReference type="InterPro" id="IPR001478">
    <property type="entry name" value="PDZ"/>
</dbReference>
<dbReference type="CDD" id="cd09511">
    <property type="entry name" value="SAM_CNK1_2_3-suppressor"/>
    <property type="match status" value="1"/>
</dbReference>
<dbReference type="CDD" id="cd06748">
    <property type="entry name" value="PDZ_CNK1_2_3-like"/>
    <property type="match status" value="1"/>
</dbReference>
<dbReference type="SMART" id="SM00454">
    <property type="entry name" value="SAM"/>
    <property type="match status" value="1"/>
</dbReference>
<feature type="domain" description="CRIC" evidence="6">
    <location>
        <begin position="82"/>
        <end position="168"/>
    </location>
</feature>
<dbReference type="PROSITE" id="PS50106">
    <property type="entry name" value="PDZ"/>
    <property type="match status" value="1"/>
</dbReference>
<dbReference type="CDD" id="cd13326">
    <property type="entry name" value="PH_CNK_insect-like"/>
    <property type="match status" value="1"/>
</dbReference>
<dbReference type="InterPro" id="IPR011993">
    <property type="entry name" value="PH-like_dom_sf"/>
</dbReference>
<keyword evidence="7" id="KW-1185">Reference proteome</keyword>
<proteinExistence type="inferred from homology"/>
<dbReference type="InterPro" id="IPR051566">
    <property type="entry name" value="CNKSR"/>
</dbReference>
<protein>
    <submittedName>
        <fullName evidence="8">Uncharacterized protein LOC105365820</fullName>
    </submittedName>
</protein>
<dbReference type="InterPro" id="IPR036034">
    <property type="entry name" value="PDZ_sf"/>
</dbReference>
<dbReference type="InterPro" id="IPR049628">
    <property type="entry name" value="CNK1-3_SAM"/>
</dbReference>
<sequence>MAYVNVAEWKTNQVCEWLKGLENSILPYIHSFMNHNVSGQQLLNLRPEDLEHLGVLKLGHQEIILEAVEYLRNFHYELDRENLQLLAMRLSCQTLSLHNELVRQNDSQPVTTQTLSDVVAIITVVKPLIRWLDQQPFSGQQTYNDKKIELLKLSLEMATCAQRDRFAEKPIEEIRTTCKQMAKLADNIIQDIADPLLLQPSSLDLATLKKRPGDDLGFCVLPSFHGAHQITEIKFGSVAHQCGKIEESDEIVQVNYQTVVGWERKNVLELFRENPAESLLTLKKRPRHTKIYGQIYIKPYRLPSNKKTPYATRWQNNLPSPRPELLTIPDFTMPLPRHVPKISIPEPISILDTVSIFDTMMTDDDNSDSDIEIETSSSVRFYSVRPRNLIQRRATITCASSTIKHNFDIEQFWKELKEKHSTTFKLHDKAVSCAHGLNNVQKVPVNLRSQTCLHFQQHSCKKRVATISNSRAVQFQNNNLCDDRFTYNNRRDHITVNTINGINVKYSEIPNSENKNNAQLQTSCKIIVDAQSDNKNSDYTVPFKESVYQSKCSNYTDDNKEHSRTVIHELNNKKHETFDKSHSTPSNNFTESNDDFIDKKFEIALDKQYKQQRMRNTNLVNNNNSNLNESELPLFDFTEELEEHKQTYMQNCTINDRKVDFLNTQIIGNVAQKITDIEKTINNKSIESTEKITSKISSVCDVIKTRFYIKVDDIDIDFNDNVHEFKVDSCNITADFYTDEENNGFVKMLSMPKSGYFIKSVNNQFIESKREISEDTFGPLNSNNEKRGTNCKSNSEITIKKFNNIDDTLQEHTESIVQIAKVNENKHHNIKQFIEEISEKYSDLHKDSNQNEKMIKALSPNVHHYKNAVVGNISMKYPTPISNNISHPIHSESLKQDISGKSKVKIKLMPPIPPPRKYITKSTMNVDITQHQQRMININLQNNHQQQQPTKPKIPERSKVWQNLKKIDMAREIISIKEENLPEHHRSEHFKTDSNFINEPTFSQEIKVTCLLDDSFGYTQIAEAKSIDESKLHVSICSQPQDFSDDSCSLHQSDNKRIFEKDRSHERGMVNRAMTVAKSIGLHSTLIKSSSSPKNIRKQNTNLTKRRNVSVKDITPGDLEGWLTYRSRGAGGAWARAWFIMKDTSLYRFKSQNSNKANCLIVLSGFTASQAAEVKSRKYAFKVYHTGTVFYFAADTDDTFIMWLDAINRATFGADQTSGLFSETDESDIENKIKVKCLSIESKPVTEKAFRSLKKLSKKDSIMKDHEISGSSLDRKYLKFLGTRTQNVPVPTAQFRSYRRVLPTTPNSKLEKLSTPDLQITIAGSTFYGLSTSHSTSDVLNSSLKMSDYRQTTDRSQISHNYQHSDEFQGFITLEQFMLSRQEEESVHTINNNNNKSAQFTFLDNGHRHLQDQNIANGSPITNMVQNNHMIYGFPNNEDNILLSSRRLGNPTYIEACTSSCPFDNEANIHSVRNESMKSKIHKNSLKSSYTQFKNPSNNNHYEGHQPYLHILNNEDFKNNPMNTVNNSEIQFSTLDYGERLKPQPWSRIIEGDNANKDLQNTKKKILKSHSNSSGDPRCHACSETIQYSKKKSSIARNGSFNMADQRRHNHIHSERNWIELLHSADKKGFNINNSQLKRGVQYHSPPIPLPIFEKDSIKVAYETQLDKGTAQKKNNKGLRNLFGNKNLQKSSSLNLSYEPQKTLLGSPKLHRTLFHDKSSNQYQYSCSDTENPKTNRIMQCLCSYNRDNQYRIFNQDNNSVNLANEWNSNTIPHTPTCIMSGVTLYQKRLNTRHHMSPPIFPYIPPPTSPPPDYSGLEYPPVFEPGTYSLSDASLLHYRSTKNNQNYSD</sequence>
<feature type="domain" description="PDZ" evidence="5">
    <location>
        <begin position="205"/>
        <end position="286"/>
    </location>
</feature>
<dbReference type="SUPFAM" id="SSF50156">
    <property type="entry name" value="PDZ domain-like"/>
    <property type="match status" value="1"/>
</dbReference>
<reference evidence="8" key="1">
    <citation type="submission" date="2025-08" db="UniProtKB">
        <authorList>
            <consortium name="RefSeq"/>
        </authorList>
    </citation>
    <scope>IDENTIFICATION</scope>
</reference>
<dbReference type="Proteomes" id="UP000695007">
    <property type="component" value="Unplaced"/>
</dbReference>
<dbReference type="Pfam" id="PF10534">
    <property type="entry name" value="CRIC_ras_sig"/>
    <property type="match status" value="1"/>
</dbReference>
<name>A0AAJ7DZQ8_9HYME</name>
<gene>
    <name evidence="8" type="primary">LOC105365820</name>
</gene>
<evidence type="ECO:0000259" key="3">
    <source>
        <dbReference type="PROSITE" id="PS50003"/>
    </source>
</evidence>
<keyword evidence="2" id="KW-0597">Phosphoprotein</keyword>
<accession>A0AAJ7DZQ8</accession>
<organism evidence="7 8">
    <name type="scientific">Ceratosolen solmsi marchali</name>
    <dbReference type="NCBI Taxonomy" id="326594"/>
    <lineage>
        <taxon>Eukaryota</taxon>
        <taxon>Metazoa</taxon>
        <taxon>Ecdysozoa</taxon>
        <taxon>Arthropoda</taxon>
        <taxon>Hexapoda</taxon>
        <taxon>Insecta</taxon>
        <taxon>Pterygota</taxon>
        <taxon>Neoptera</taxon>
        <taxon>Endopterygota</taxon>
        <taxon>Hymenoptera</taxon>
        <taxon>Apocrita</taxon>
        <taxon>Proctotrupomorpha</taxon>
        <taxon>Chalcidoidea</taxon>
        <taxon>Agaonidae</taxon>
        <taxon>Agaoninae</taxon>
        <taxon>Ceratosolen</taxon>
    </lineage>
</organism>
<evidence type="ECO:0000313" key="8">
    <source>
        <dbReference type="RefSeq" id="XP_011502379.1"/>
    </source>
</evidence>
<dbReference type="InterPro" id="IPR013761">
    <property type="entry name" value="SAM/pointed_sf"/>
</dbReference>
<evidence type="ECO:0000259" key="5">
    <source>
        <dbReference type="PROSITE" id="PS50106"/>
    </source>
</evidence>
<dbReference type="KEGG" id="csol:105365820"/>
<dbReference type="Pfam" id="PF00536">
    <property type="entry name" value="SAM_1"/>
    <property type="match status" value="1"/>
</dbReference>
<dbReference type="RefSeq" id="XP_011502379.1">
    <property type="nucleotide sequence ID" value="XM_011504077.1"/>
</dbReference>
<dbReference type="PROSITE" id="PS50003">
    <property type="entry name" value="PH_DOMAIN"/>
    <property type="match status" value="1"/>
</dbReference>
<dbReference type="InterPro" id="IPR001660">
    <property type="entry name" value="SAM"/>
</dbReference>
<evidence type="ECO:0000256" key="1">
    <source>
        <dbReference type="ARBA" id="ARBA00009498"/>
    </source>
</evidence>